<comment type="caution">
    <text evidence="1">The sequence shown here is derived from an EMBL/GenBank/DDBJ whole genome shotgun (WGS) entry which is preliminary data.</text>
</comment>
<dbReference type="Pfam" id="PF14277">
    <property type="entry name" value="DUF4364"/>
    <property type="match status" value="1"/>
</dbReference>
<reference evidence="1" key="1">
    <citation type="journal article" date="2013" name="Environ. Microbiol.">
        <title>Microbiota from the distal guts of lean and obese adolescents exhibit partial functional redundancy besides clear differences in community structure.</title>
        <authorList>
            <person name="Ferrer M."/>
            <person name="Ruiz A."/>
            <person name="Lanza F."/>
            <person name="Haange S.B."/>
            <person name="Oberbach A."/>
            <person name="Till H."/>
            <person name="Bargiela R."/>
            <person name="Campoy C."/>
            <person name="Segura M.T."/>
            <person name="Richter M."/>
            <person name="von Bergen M."/>
            <person name="Seifert J."/>
            <person name="Suarez A."/>
        </authorList>
    </citation>
    <scope>NUCLEOTIDE SEQUENCE</scope>
</reference>
<accession>K1TPI7</accession>
<evidence type="ECO:0008006" key="2">
    <source>
        <dbReference type="Google" id="ProtNLM"/>
    </source>
</evidence>
<name>K1TPI7_9ZZZZ</name>
<proteinExistence type="predicted"/>
<organism evidence="1">
    <name type="scientific">human gut metagenome</name>
    <dbReference type="NCBI Taxonomy" id="408170"/>
    <lineage>
        <taxon>unclassified sequences</taxon>
        <taxon>metagenomes</taxon>
        <taxon>organismal metagenomes</taxon>
    </lineage>
</organism>
<sequence length="183" mass="20821">MQQHGFIHDMLDVKVLILFVASKALYPLSLQKIYELCFQDDCLSYFDVSVAVPQMVESGHLEKTGEDEYVITDKGREQEEVTSDAIAYPVMQRALAAVERFNREIKRQSMVRTEVIPREGGDFSVVLGLDDEKSNLMTLELMAPTQTQGRALARAFSRRAEKIFQLVMTELLEEAEGKNNEKL</sequence>
<gene>
    <name evidence="1" type="ORF">LEA_08908</name>
</gene>
<dbReference type="EMBL" id="AJWY01005955">
    <property type="protein sequence ID" value="EKC68210.1"/>
    <property type="molecule type" value="Genomic_DNA"/>
</dbReference>
<protein>
    <recommendedName>
        <fullName evidence="2">DUF4364 family protein</fullName>
    </recommendedName>
</protein>
<evidence type="ECO:0000313" key="1">
    <source>
        <dbReference type="EMBL" id="EKC68210.1"/>
    </source>
</evidence>
<dbReference type="InterPro" id="IPR025374">
    <property type="entry name" value="DUF4364"/>
</dbReference>
<dbReference type="AlphaFoldDB" id="K1TPI7"/>